<evidence type="ECO:0000313" key="11">
    <source>
        <dbReference type="Proteomes" id="UP000003706"/>
    </source>
</evidence>
<organism evidence="10 11">
    <name type="scientific">Methanotorris formicicus Mc-S-70</name>
    <dbReference type="NCBI Taxonomy" id="647171"/>
    <lineage>
        <taxon>Archaea</taxon>
        <taxon>Methanobacteriati</taxon>
        <taxon>Methanobacteriota</taxon>
        <taxon>Methanomada group</taxon>
        <taxon>Methanococci</taxon>
        <taxon>Methanococcales</taxon>
        <taxon>Methanocaldococcaceae</taxon>
        <taxon>Methanotorris</taxon>
    </lineage>
</organism>
<gene>
    <name evidence="8" type="primary">trpF</name>
    <name evidence="10" type="ORF">MetfoDRAFT_0295</name>
</gene>
<dbReference type="AlphaFoldDB" id="H1KWX2"/>
<dbReference type="InterPro" id="IPR013785">
    <property type="entry name" value="Aldolase_TIM"/>
</dbReference>
<dbReference type="InterPro" id="IPR011060">
    <property type="entry name" value="RibuloseP-bd_barrel"/>
</dbReference>
<dbReference type="UniPathway" id="UPA00035">
    <property type="reaction ID" value="UER00042"/>
</dbReference>
<dbReference type="CDD" id="cd00405">
    <property type="entry name" value="PRAI"/>
    <property type="match status" value="1"/>
</dbReference>
<evidence type="ECO:0000256" key="2">
    <source>
        <dbReference type="ARBA" id="ARBA00004664"/>
    </source>
</evidence>
<feature type="domain" description="N-(5'phosphoribosyl) anthranilate isomerase (PRAI)" evidence="9">
    <location>
        <begin position="4"/>
        <end position="215"/>
    </location>
</feature>
<evidence type="ECO:0000256" key="6">
    <source>
        <dbReference type="ARBA" id="ARBA00023141"/>
    </source>
</evidence>
<dbReference type="STRING" id="647171.MetfoDRAFT_0295"/>
<dbReference type="SUPFAM" id="SSF51366">
    <property type="entry name" value="Ribulose-phoshate binding barrel"/>
    <property type="match status" value="1"/>
</dbReference>
<dbReference type="PANTHER" id="PTHR42894">
    <property type="entry name" value="N-(5'-PHOSPHORIBOSYL)ANTHRANILATE ISOMERASE"/>
    <property type="match status" value="1"/>
</dbReference>
<evidence type="ECO:0000256" key="7">
    <source>
        <dbReference type="ARBA" id="ARBA00023235"/>
    </source>
</evidence>
<dbReference type="GO" id="GO:0000162">
    <property type="term" value="P:L-tryptophan biosynthetic process"/>
    <property type="evidence" value="ECO:0007669"/>
    <property type="project" value="UniProtKB-UniRule"/>
</dbReference>
<keyword evidence="5 8" id="KW-0822">Tryptophan biosynthesis</keyword>
<keyword evidence="4 8" id="KW-0028">Amino-acid biosynthesis</keyword>
<keyword evidence="11" id="KW-1185">Reference proteome</keyword>
<dbReference type="InterPro" id="IPR044643">
    <property type="entry name" value="TrpF_fam"/>
</dbReference>
<accession>H1KWX2</accession>
<dbReference type="OrthoDB" id="27513at2157"/>
<dbReference type="EMBL" id="AGJL01000004">
    <property type="protein sequence ID" value="EHP89105.1"/>
    <property type="molecule type" value="Genomic_DNA"/>
</dbReference>
<dbReference type="PATRIC" id="fig|647171.4.peg.292"/>
<evidence type="ECO:0000259" key="9">
    <source>
        <dbReference type="Pfam" id="PF00697"/>
    </source>
</evidence>
<keyword evidence="7 8" id="KW-0413">Isomerase</keyword>
<evidence type="ECO:0000256" key="1">
    <source>
        <dbReference type="ARBA" id="ARBA00001164"/>
    </source>
</evidence>
<protein>
    <recommendedName>
        <fullName evidence="8">N-(5'-phosphoribosyl)anthranilate isomerase</fullName>
        <shortName evidence="8">PRAI</shortName>
        <ecNumber evidence="8">5.3.1.24</ecNumber>
    </recommendedName>
</protein>
<keyword evidence="6 8" id="KW-0057">Aromatic amino acid biosynthesis</keyword>
<dbReference type="GO" id="GO:0004640">
    <property type="term" value="F:phosphoribosylanthranilate isomerase activity"/>
    <property type="evidence" value="ECO:0007669"/>
    <property type="project" value="UniProtKB-UniRule"/>
</dbReference>
<comment type="pathway">
    <text evidence="2 8">Amino-acid biosynthesis; L-tryptophan biosynthesis; L-tryptophan from chorismate: step 3/5.</text>
</comment>
<dbReference type="EC" id="5.3.1.24" evidence="8"/>
<dbReference type="Proteomes" id="UP000003706">
    <property type="component" value="Unassembled WGS sequence"/>
</dbReference>
<sequence length="218" mass="24663">MVKIKICGITNKEDMAYISQKVHAVGMIIDVPVETPRKITLKKAVELKKYVYPLTSIVAVIMPKDIEEVLKVENSLKPNAIQLHGNEDIEFLKRLNDLREDGKINSNLIKVLHIPKEDANLSELIKTAKEYEKYCDALLVDTKIEKIKIKGKTHNWKISKTIRKSIKKPLILAGGLNKDNVKNAIEVVKPYAIDVSSSLESEKGKKDFKKVDEFLSSL</sequence>
<evidence type="ECO:0000256" key="4">
    <source>
        <dbReference type="ARBA" id="ARBA00022605"/>
    </source>
</evidence>
<dbReference type="Pfam" id="PF00697">
    <property type="entry name" value="PRAI"/>
    <property type="match status" value="1"/>
</dbReference>
<evidence type="ECO:0000256" key="5">
    <source>
        <dbReference type="ARBA" id="ARBA00022822"/>
    </source>
</evidence>
<dbReference type="Gene3D" id="3.20.20.70">
    <property type="entry name" value="Aldolase class I"/>
    <property type="match status" value="1"/>
</dbReference>
<comment type="similarity">
    <text evidence="3 8">Belongs to the TrpF family.</text>
</comment>
<comment type="caution">
    <text evidence="10">The sequence shown here is derived from an EMBL/GenBank/DDBJ whole genome shotgun (WGS) entry which is preliminary data.</text>
</comment>
<proteinExistence type="inferred from homology"/>
<name>H1KWX2_9EURY</name>
<dbReference type="HAMAP" id="MF_00135">
    <property type="entry name" value="PRAI"/>
    <property type="match status" value="1"/>
</dbReference>
<reference evidence="10 11" key="1">
    <citation type="submission" date="2011-09" db="EMBL/GenBank/DDBJ databases">
        <title>The draft genome of Methanotorris formicicus Mc-S-70.</title>
        <authorList>
            <consortium name="US DOE Joint Genome Institute (JGI-PGF)"/>
            <person name="Lucas S."/>
            <person name="Han J."/>
            <person name="Lapidus A."/>
            <person name="Cheng J.-F."/>
            <person name="Goodwin L."/>
            <person name="Pitluck S."/>
            <person name="Peters L."/>
            <person name="Land M.L."/>
            <person name="Hauser L."/>
            <person name="Sieprawska-Lupa M."/>
            <person name="Takai K."/>
            <person name="Miyazaki J."/>
            <person name="Whitman W."/>
            <person name="Woyke T.J."/>
        </authorList>
    </citation>
    <scope>NUCLEOTIDE SEQUENCE [LARGE SCALE GENOMIC DNA]</scope>
    <source>
        <strain evidence="10 11">Mc-S-70</strain>
    </source>
</reference>
<dbReference type="RefSeq" id="WP_007043741.1">
    <property type="nucleotide sequence ID" value="NZ_AGJL01000004.1"/>
</dbReference>
<dbReference type="PANTHER" id="PTHR42894:SF1">
    <property type="entry name" value="N-(5'-PHOSPHORIBOSYL)ANTHRANILATE ISOMERASE"/>
    <property type="match status" value="1"/>
</dbReference>
<evidence type="ECO:0000313" key="10">
    <source>
        <dbReference type="EMBL" id="EHP89105.1"/>
    </source>
</evidence>
<dbReference type="InterPro" id="IPR001240">
    <property type="entry name" value="PRAI_dom"/>
</dbReference>
<comment type="catalytic activity">
    <reaction evidence="1 8">
        <text>N-(5-phospho-beta-D-ribosyl)anthranilate = 1-(2-carboxyphenylamino)-1-deoxy-D-ribulose 5-phosphate</text>
        <dbReference type="Rhea" id="RHEA:21540"/>
        <dbReference type="ChEBI" id="CHEBI:18277"/>
        <dbReference type="ChEBI" id="CHEBI:58613"/>
        <dbReference type="EC" id="5.3.1.24"/>
    </reaction>
</comment>
<evidence type="ECO:0000256" key="3">
    <source>
        <dbReference type="ARBA" id="ARBA00007571"/>
    </source>
</evidence>
<evidence type="ECO:0000256" key="8">
    <source>
        <dbReference type="HAMAP-Rule" id="MF_00135"/>
    </source>
</evidence>